<keyword evidence="3" id="KW-1185">Reference proteome</keyword>
<feature type="region of interest" description="Disordered" evidence="1">
    <location>
        <begin position="1"/>
        <end position="52"/>
    </location>
</feature>
<feature type="compositionally biased region" description="Low complexity" evidence="1">
    <location>
        <begin position="1"/>
        <end position="19"/>
    </location>
</feature>
<protein>
    <submittedName>
        <fullName evidence="2">Uncharacterized protein</fullName>
    </submittedName>
</protein>
<feature type="region of interest" description="Disordered" evidence="1">
    <location>
        <begin position="107"/>
        <end position="127"/>
    </location>
</feature>
<organism evidence="2 3">
    <name type="scientific">Cellulomonas edaphi</name>
    <dbReference type="NCBI Taxonomy" id="3053468"/>
    <lineage>
        <taxon>Bacteria</taxon>
        <taxon>Bacillati</taxon>
        <taxon>Actinomycetota</taxon>
        <taxon>Actinomycetes</taxon>
        <taxon>Micrococcales</taxon>
        <taxon>Cellulomonadaceae</taxon>
        <taxon>Cellulomonas</taxon>
    </lineage>
</organism>
<feature type="compositionally biased region" description="Basic and acidic residues" evidence="1">
    <location>
        <begin position="116"/>
        <end position="127"/>
    </location>
</feature>
<dbReference type="RefSeq" id="WP_289447051.1">
    <property type="nucleotide sequence ID" value="NZ_JAUCGR010000002.1"/>
</dbReference>
<proteinExistence type="predicted"/>
<comment type="caution">
    <text evidence="2">The sequence shown here is derived from an EMBL/GenBank/DDBJ whole genome shotgun (WGS) entry which is preliminary data.</text>
</comment>
<dbReference type="EMBL" id="JAUCGR010000002">
    <property type="protein sequence ID" value="MDM7831655.1"/>
    <property type="molecule type" value="Genomic_DNA"/>
</dbReference>
<gene>
    <name evidence="2" type="ORF">QRT05_09955</name>
</gene>
<reference evidence="2 3" key="1">
    <citation type="submission" date="2023-06" db="EMBL/GenBank/DDBJ databases">
        <title>Cellulomonas sp. MW9 Whole genome sequence.</title>
        <authorList>
            <person name="Park S."/>
        </authorList>
    </citation>
    <scope>NUCLEOTIDE SEQUENCE [LARGE SCALE GENOMIC DNA]</scope>
    <source>
        <strain evidence="2 3">MW9</strain>
    </source>
</reference>
<accession>A0ABT7S7S0</accession>
<name>A0ABT7S7S0_9CELL</name>
<evidence type="ECO:0000313" key="2">
    <source>
        <dbReference type="EMBL" id="MDM7831655.1"/>
    </source>
</evidence>
<evidence type="ECO:0000256" key="1">
    <source>
        <dbReference type="SAM" id="MobiDB-lite"/>
    </source>
</evidence>
<evidence type="ECO:0000313" key="3">
    <source>
        <dbReference type="Proteomes" id="UP001321453"/>
    </source>
</evidence>
<sequence length="127" mass="11407">MEAGAGSAGAGVAVVPAAGTDGGTDGAGDGDQEIGAVTSAPPGVHPPPRVGAGVGVGTGAGCGAGDAAAAGAGVRGVGADHDGVPVAVRRTGGDDGAAVPCAACGRPAAVGSSTVSRDDRRDRAASP</sequence>
<feature type="compositionally biased region" description="Gly residues" evidence="1">
    <location>
        <begin position="20"/>
        <end position="29"/>
    </location>
</feature>
<dbReference type="Proteomes" id="UP001321453">
    <property type="component" value="Unassembled WGS sequence"/>
</dbReference>